<dbReference type="InterPro" id="IPR029016">
    <property type="entry name" value="GAF-like_dom_sf"/>
</dbReference>
<sequence length="355" mass="41174">MSMLLWKKYNQLKKDYEEYQKMAEYTMQNQNTQIIKLDKKLDMMSLIVEISEYINKNIGSKEIVSTINDIMIGILGVTYSSVYLVENRKLKLKGSNLKNINHHNNIYEFNSGKIEELHTHLLNSKSNVYTGRQNIEIHSSIFMPIYLKEELLGAIVVEHNIYNYLNEEHIKLLTALINQIAICIENNKLYNKIKENSQRDFLTGLFNRNYFFSVIDEKIKNSGNGCSIVMIDIDDFKLCNDTFGHQYGDKVLRRVSNIIKNNLRCEDLVARYGGEEIIVYMYNIKNVKDVYYRMLKIKNMIRDTSINYGNISSSVTVSIGIAVSEKNSDNIEELIRKADVNLYKGKGLGKDSVIY</sequence>
<evidence type="ECO:0000313" key="2">
    <source>
        <dbReference type="EMBL" id="MBP2032134.1"/>
    </source>
</evidence>
<proteinExistence type="predicted"/>
<dbReference type="Pfam" id="PF13492">
    <property type="entry name" value="GAF_3"/>
    <property type="match status" value="1"/>
</dbReference>
<dbReference type="InterPro" id="IPR000160">
    <property type="entry name" value="GGDEF_dom"/>
</dbReference>
<evidence type="ECO:0000259" key="1">
    <source>
        <dbReference type="PROSITE" id="PS50887"/>
    </source>
</evidence>
<dbReference type="SUPFAM" id="SSF55781">
    <property type="entry name" value="GAF domain-like"/>
    <property type="match status" value="1"/>
</dbReference>
<dbReference type="InterPro" id="IPR050469">
    <property type="entry name" value="Diguanylate_Cyclase"/>
</dbReference>
<dbReference type="InterPro" id="IPR003018">
    <property type="entry name" value="GAF"/>
</dbReference>
<dbReference type="PROSITE" id="PS50887">
    <property type="entry name" value="GGDEF"/>
    <property type="match status" value="1"/>
</dbReference>
<dbReference type="PANTHER" id="PTHR45138">
    <property type="entry name" value="REGULATORY COMPONENTS OF SENSORY TRANSDUCTION SYSTEM"/>
    <property type="match status" value="1"/>
</dbReference>
<organism evidence="2 3">
    <name type="scientific">Clostridium algifaecis</name>
    <dbReference type="NCBI Taxonomy" id="1472040"/>
    <lineage>
        <taxon>Bacteria</taxon>
        <taxon>Bacillati</taxon>
        <taxon>Bacillota</taxon>
        <taxon>Clostridia</taxon>
        <taxon>Eubacteriales</taxon>
        <taxon>Clostridiaceae</taxon>
        <taxon>Clostridium</taxon>
    </lineage>
</organism>
<dbReference type="Proteomes" id="UP001519307">
    <property type="component" value="Unassembled WGS sequence"/>
</dbReference>
<gene>
    <name evidence="2" type="ORF">J2Z42_000799</name>
</gene>
<dbReference type="PANTHER" id="PTHR45138:SF9">
    <property type="entry name" value="DIGUANYLATE CYCLASE DGCM-RELATED"/>
    <property type="match status" value="1"/>
</dbReference>
<protein>
    <submittedName>
        <fullName evidence="2">Diguanylate cyclase (GGDEF)-like protein</fullName>
    </submittedName>
</protein>
<dbReference type="Gene3D" id="3.30.450.40">
    <property type="match status" value="1"/>
</dbReference>
<evidence type="ECO:0000313" key="3">
    <source>
        <dbReference type="Proteomes" id="UP001519307"/>
    </source>
</evidence>
<reference evidence="2 3" key="1">
    <citation type="submission" date="2021-03" db="EMBL/GenBank/DDBJ databases">
        <title>Genomic Encyclopedia of Type Strains, Phase IV (KMG-IV): sequencing the most valuable type-strain genomes for metagenomic binning, comparative biology and taxonomic classification.</title>
        <authorList>
            <person name="Goeker M."/>
        </authorList>
    </citation>
    <scope>NUCLEOTIDE SEQUENCE [LARGE SCALE GENOMIC DNA]</scope>
    <source>
        <strain evidence="2 3">DSM 28783</strain>
    </source>
</reference>
<dbReference type="NCBIfam" id="TIGR00254">
    <property type="entry name" value="GGDEF"/>
    <property type="match status" value="1"/>
</dbReference>
<dbReference type="EMBL" id="JAGGLM010000003">
    <property type="protein sequence ID" value="MBP2032134.1"/>
    <property type="molecule type" value="Genomic_DNA"/>
</dbReference>
<dbReference type="InterPro" id="IPR029787">
    <property type="entry name" value="Nucleotide_cyclase"/>
</dbReference>
<accession>A0ABS4KQ18</accession>
<dbReference type="SMART" id="SM00267">
    <property type="entry name" value="GGDEF"/>
    <property type="match status" value="1"/>
</dbReference>
<dbReference type="RefSeq" id="WP_245331482.1">
    <property type="nucleotide sequence ID" value="NZ_JAGGLM010000003.1"/>
</dbReference>
<dbReference type="CDD" id="cd01949">
    <property type="entry name" value="GGDEF"/>
    <property type="match status" value="1"/>
</dbReference>
<name>A0ABS4KQ18_9CLOT</name>
<keyword evidence="3" id="KW-1185">Reference proteome</keyword>
<comment type="caution">
    <text evidence="2">The sequence shown here is derived from an EMBL/GenBank/DDBJ whole genome shotgun (WGS) entry which is preliminary data.</text>
</comment>
<dbReference type="Pfam" id="PF00990">
    <property type="entry name" value="GGDEF"/>
    <property type="match status" value="1"/>
</dbReference>
<dbReference type="InterPro" id="IPR043128">
    <property type="entry name" value="Rev_trsase/Diguanyl_cyclase"/>
</dbReference>
<feature type="domain" description="GGDEF" evidence="1">
    <location>
        <begin position="224"/>
        <end position="355"/>
    </location>
</feature>
<dbReference type="Gene3D" id="3.30.70.270">
    <property type="match status" value="1"/>
</dbReference>
<dbReference type="SUPFAM" id="SSF55073">
    <property type="entry name" value="Nucleotide cyclase"/>
    <property type="match status" value="1"/>
</dbReference>